<dbReference type="EMBL" id="DYYI01000069">
    <property type="protein sequence ID" value="HJE19901.1"/>
    <property type="molecule type" value="Genomic_DNA"/>
</dbReference>
<reference evidence="2" key="2">
    <citation type="submission" date="2021-09" db="EMBL/GenBank/DDBJ databases">
        <authorList>
            <person name="Gilroy R."/>
        </authorList>
    </citation>
    <scope>NUCLEOTIDE SEQUENCE</scope>
    <source>
        <strain evidence="2">6019</strain>
    </source>
</reference>
<sequence length="235" mass="26709">MKYIILKELWRYLKLFVISTGIGVVLLLIARDTGYIEAEHFLAIVPYMIIIFLIIMVGDVLYRYLVKKVHKSIRKKRARGKDSIVSPLPIIAMVFTCVTVLNSSMIILGFETAIEGPEAFIQMLILILLIAILVGMLLSSHLKSWYVNFDAEQLFSRFVESGGKYLFRWTSILFALIIVGLGLITLILSITLNIETGLAMHETFLKIYGAVVALGLIARFMAYRKRMEIENSRVK</sequence>
<organism evidence="2 3">
    <name type="scientific">Aliicoccus persicus</name>
    <dbReference type="NCBI Taxonomy" id="930138"/>
    <lineage>
        <taxon>Bacteria</taxon>
        <taxon>Bacillati</taxon>
        <taxon>Bacillota</taxon>
        <taxon>Bacilli</taxon>
        <taxon>Bacillales</taxon>
        <taxon>Staphylococcaceae</taxon>
        <taxon>Aliicoccus</taxon>
    </lineage>
</organism>
<feature type="transmembrane region" description="Helical" evidence="1">
    <location>
        <begin position="41"/>
        <end position="62"/>
    </location>
</feature>
<name>A0A921JBD9_9STAP</name>
<keyword evidence="1" id="KW-1133">Transmembrane helix</keyword>
<accession>A0A921JBD9</accession>
<feature type="transmembrane region" description="Helical" evidence="1">
    <location>
        <begin position="166"/>
        <end position="192"/>
    </location>
</feature>
<protein>
    <submittedName>
        <fullName evidence="2">Uncharacterized protein</fullName>
    </submittedName>
</protein>
<dbReference type="Proteomes" id="UP000763505">
    <property type="component" value="Unassembled WGS sequence"/>
</dbReference>
<dbReference type="AlphaFoldDB" id="A0A921JBD9"/>
<evidence type="ECO:0000256" key="1">
    <source>
        <dbReference type="SAM" id="Phobius"/>
    </source>
</evidence>
<comment type="caution">
    <text evidence="2">The sequence shown here is derived from an EMBL/GenBank/DDBJ whole genome shotgun (WGS) entry which is preliminary data.</text>
</comment>
<feature type="transmembrane region" description="Helical" evidence="1">
    <location>
        <begin position="204"/>
        <end position="223"/>
    </location>
</feature>
<reference evidence="2" key="1">
    <citation type="journal article" date="2021" name="PeerJ">
        <title>Extensive microbial diversity within the chicken gut microbiome revealed by metagenomics and culture.</title>
        <authorList>
            <person name="Gilroy R."/>
            <person name="Ravi A."/>
            <person name="Getino M."/>
            <person name="Pursley I."/>
            <person name="Horton D.L."/>
            <person name="Alikhan N.F."/>
            <person name="Baker D."/>
            <person name="Gharbi K."/>
            <person name="Hall N."/>
            <person name="Watson M."/>
            <person name="Adriaenssens E.M."/>
            <person name="Foster-Nyarko E."/>
            <person name="Jarju S."/>
            <person name="Secka A."/>
            <person name="Antonio M."/>
            <person name="Oren A."/>
            <person name="Chaudhuri R.R."/>
            <person name="La Ragione R."/>
            <person name="Hildebrand F."/>
            <person name="Pallen M.J."/>
        </authorList>
    </citation>
    <scope>NUCLEOTIDE SEQUENCE</scope>
    <source>
        <strain evidence="2">6019</strain>
    </source>
</reference>
<keyword evidence="1" id="KW-0812">Transmembrane</keyword>
<feature type="transmembrane region" description="Helical" evidence="1">
    <location>
        <begin position="83"/>
        <end position="107"/>
    </location>
</feature>
<evidence type="ECO:0000313" key="3">
    <source>
        <dbReference type="Proteomes" id="UP000763505"/>
    </source>
</evidence>
<keyword evidence="1" id="KW-0472">Membrane</keyword>
<gene>
    <name evidence="2" type="ORF">K8V35_06080</name>
</gene>
<feature type="transmembrane region" description="Helical" evidence="1">
    <location>
        <begin position="119"/>
        <end position="138"/>
    </location>
</feature>
<feature type="transmembrane region" description="Helical" evidence="1">
    <location>
        <begin position="12"/>
        <end position="29"/>
    </location>
</feature>
<proteinExistence type="predicted"/>
<evidence type="ECO:0000313" key="2">
    <source>
        <dbReference type="EMBL" id="HJE19901.1"/>
    </source>
</evidence>